<evidence type="ECO:0000313" key="3">
    <source>
        <dbReference type="Proteomes" id="UP000285569"/>
    </source>
</evidence>
<evidence type="ECO:0000256" key="1">
    <source>
        <dbReference type="SAM" id="Phobius"/>
    </source>
</evidence>
<dbReference type="EMBL" id="QHCR01000005">
    <property type="protein sequence ID" value="RHX79544.1"/>
    <property type="molecule type" value="Genomic_DNA"/>
</dbReference>
<feature type="transmembrane region" description="Helical" evidence="1">
    <location>
        <begin position="74"/>
        <end position="96"/>
    </location>
</feature>
<accession>A0ABX9M226</accession>
<keyword evidence="1" id="KW-0812">Transmembrane</keyword>
<gene>
    <name evidence="2" type="ORF">DLM77_11660</name>
</gene>
<feature type="transmembrane region" description="Helical" evidence="1">
    <location>
        <begin position="9"/>
        <end position="30"/>
    </location>
</feature>
<protein>
    <submittedName>
        <fullName evidence="2">Uncharacterized protein</fullName>
    </submittedName>
</protein>
<keyword evidence="3" id="KW-1185">Reference proteome</keyword>
<keyword evidence="1" id="KW-0472">Membrane</keyword>
<reference evidence="2 3" key="2">
    <citation type="journal article" date="2020" name="Int. J. Syst. Evol. Microbiol.">
        <title>Leptospira yasudae sp. nov. and Leptospira stimsonii sp. nov., two new species of the pathogenic group isolated from environmental sources.</title>
        <authorList>
            <person name="Casanovas-Massana A."/>
            <person name="Hamond C."/>
            <person name="Santos L.A."/>
            <person name="de Oliveira D."/>
            <person name="Hacker K.P."/>
            <person name="Balassiano I."/>
            <person name="Costa F."/>
            <person name="Medeiros M.A."/>
            <person name="Reis M.G."/>
            <person name="Ko A.I."/>
            <person name="Wunder E.A."/>
        </authorList>
    </citation>
    <scope>NUCLEOTIDE SEQUENCE [LARGE SCALE GENOMIC DNA]</scope>
    <source>
        <strain evidence="2 3">B21</strain>
    </source>
</reference>
<reference evidence="3" key="1">
    <citation type="submission" date="2018-05" db="EMBL/GenBank/DDBJ databases">
        <title>Leptospira yasudae sp. nov. and Leptospira stimsonii sp. nov., two pathogenic species of the genus Leptospira isolated from environmental sources.</title>
        <authorList>
            <person name="Casanovas-Massana A."/>
            <person name="Hamond C."/>
            <person name="Santos L.A."/>
            <person name="Hacker K.P."/>
            <person name="Balassiano I."/>
            <person name="Medeiros M.A."/>
            <person name="Reis M.G."/>
            <person name="Ko A.I."/>
            <person name="Wunder E.A."/>
        </authorList>
    </citation>
    <scope>NUCLEOTIDE SEQUENCE [LARGE SCALE GENOMIC DNA]</scope>
    <source>
        <strain evidence="3">B21</strain>
    </source>
</reference>
<dbReference type="Proteomes" id="UP000285569">
    <property type="component" value="Unassembled WGS sequence"/>
</dbReference>
<proteinExistence type="predicted"/>
<comment type="caution">
    <text evidence="2">The sequence shown here is derived from an EMBL/GenBank/DDBJ whole genome shotgun (WGS) entry which is preliminary data.</text>
</comment>
<keyword evidence="1" id="KW-1133">Transmembrane helix</keyword>
<organism evidence="2 3">
    <name type="scientific">Leptospira yasudae</name>
    <dbReference type="NCBI Taxonomy" id="2202201"/>
    <lineage>
        <taxon>Bacteria</taxon>
        <taxon>Pseudomonadati</taxon>
        <taxon>Spirochaetota</taxon>
        <taxon>Spirochaetia</taxon>
        <taxon>Leptospirales</taxon>
        <taxon>Leptospiraceae</taxon>
        <taxon>Leptospira</taxon>
    </lineage>
</organism>
<sequence length="102" mass="12629">MKEFFEENLIFFIIFFIFIQLIIYFVRMLFETLLTNDLEKKNNQTFSFSWWQHVEKELLKDKHSISIFYKPYKFIIYFQYSILIISVLLIIITNILNKFSPH</sequence>
<evidence type="ECO:0000313" key="2">
    <source>
        <dbReference type="EMBL" id="RHX79544.1"/>
    </source>
</evidence>
<name>A0ABX9M226_9LEPT</name>